<comment type="caution">
    <text evidence="4">The sequence shown here is derived from an EMBL/GenBank/DDBJ whole genome shotgun (WGS) entry which is preliminary data.</text>
</comment>
<evidence type="ECO:0000256" key="1">
    <source>
        <dbReference type="PIRSR" id="PIRSR018249-1"/>
    </source>
</evidence>
<feature type="binding site" evidence="1">
    <location>
        <position position="33"/>
    </location>
    <ligand>
        <name>Zn(2+)</name>
        <dbReference type="ChEBI" id="CHEBI:29105"/>
    </ligand>
</feature>
<dbReference type="GO" id="GO:0032259">
    <property type="term" value="P:methylation"/>
    <property type="evidence" value="ECO:0007669"/>
    <property type="project" value="UniProtKB-KW"/>
</dbReference>
<sequence length="318" mass="33454">MDLSRLALWLRCPTCGQDLQPAPPLSLRCTHGHAIDANKRGYASLLAPSTRVVGDSAPMLSARARFLARGHFAPVVDALVDGLAAAGATAREDLSAAPRPERRFLDAGCGTGYYLHQLLDRAIASNGLAADLSPAAVSAAVRGRPDVDGVVADTWAGLPLRDGTADVVLDVFAPRNMGEFHRVLAPGGLVGVVTAGPDHLAELRAEGRAVGVQPDKRERILESSAGLFDTASETRVRRELLLSDEDIQLLLGMGPSAHHQAQLSVDDRVAAHEGSSSGSRASATTCDAVEPGRPVTLDVMVYVLTRRDALDTAHHVPA</sequence>
<dbReference type="Proteomes" id="UP000195106">
    <property type="component" value="Unassembled WGS sequence"/>
</dbReference>
<dbReference type="GO" id="GO:0008168">
    <property type="term" value="F:methyltransferase activity"/>
    <property type="evidence" value="ECO:0007669"/>
    <property type="project" value="UniProtKB-KW"/>
</dbReference>
<accession>A0A251XUU8</accession>
<proteinExistence type="predicted"/>
<evidence type="ECO:0000259" key="3">
    <source>
        <dbReference type="Pfam" id="PF13649"/>
    </source>
</evidence>
<dbReference type="InterPro" id="IPR029063">
    <property type="entry name" value="SAM-dependent_MTases_sf"/>
</dbReference>
<keyword evidence="2" id="KW-0949">S-adenosyl-L-methionine</keyword>
<dbReference type="EMBL" id="MDHJ01000001">
    <property type="protein sequence ID" value="OUE09344.1"/>
    <property type="molecule type" value="Genomic_DNA"/>
</dbReference>
<feature type="binding site" evidence="2">
    <location>
        <position position="199"/>
    </location>
    <ligand>
        <name>S-adenosyl-L-methionine</name>
        <dbReference type="ChEBI" id="CHEBI:59789"/>
    </ligand>
</feature>
<evidence type="ECO:0000313" key="5">
    <source>
        <dbReference type="Proteomes" id="UP000195106"/>
    </source>
</evidence>
<gene>
    <name evidence="4" type="primary">rlmAII</name>
    <name evidence="4" type="ORF">CMsap09_10410</name>
</gene>
<feature type="binding site" evidence="2">
    <location>
        <begin position="111"/>
        <end position="112"/>
    </location>
    <ligand>
        <name>S-adenosyl-L-methionine</name>
        <dbReference type="ChEBI" id="CHEBI:59789"/>
    </ligand>
</feature>
<evidence type="ECO:0000256" key="2">
    <source>
        <dbReference type="PIRSR" id="PIRSR018249-2"/>
    </source>
</evidence>
<dbReference type="PIRSF" id="PIRSF018249">
    <property type="entry name" value="MyrA_prd"/>
    <property type="match status" value="1"/>
</dbReference>
<dbReference type="PANTHER" id="PTHR42912">
    <property type="entry name" value="METHYLTRANSFERASE"/>
    <property type="match status" value="1"/>
</dbReference>
<dbReference type="InterPro" id="IPR041698">
    <property type="entry name" value="Methyltransf_25"/>
</dbReference>
<organism evidence="4 5">
    <name type="scientific">Clavibacter michiganensis</name>
    <dbReference type="NCBI Taxonomy" id="28447"/>
    <lineage>
        <taxon>Bacteria</taxon>
        <taxon>Bacillati</taxon>
        <taxon>Actinomycetota</taxon>
        <taxon>Actinomycetes</taxon>
        <taxon>Micrococcales</taxon>
        <taxon>Microbacteriaceae</taxon>
        <taxon>Clavibacter</taxon>
    </lineage>
</organism>
<keyword evidence="1" id="KW-0862">Zinc</keyword>
<dbReference type="InterPro" id="IPR050508">
    <property type="entry name" value="Methyltransf_Superfamily"/>
</dbReference>
<dbReference type="PANTHER" id="PTHR42912:SF45">
    <property type="entry name" value="23S RRNA (GUANINE(745)-N(1))-METHYLTRANSFERASE"/>
    <property type="match status" value="1"/>
</dbReference>
<feature type="binding site" evidence="2">
    <location>
        <position position="72"/>
    </location>
    <ligand>
        <name>S-adenosyl-L-methionine</name>
        <dbReference type="ChEBI" id="CHEBI:59789"/>
    </ligand>
</feature>
<feature type="domain" description="Methyltransferase" evidence="3">
    <location>
        <begin position="105"/>
        <end position="188"/>
    </location>
</feature>
<dbReference type="AlphaFoldDB" id="A0A251XUU8"/>
<reference evidence="4 5" key="1">
    <citation type="submission" date="2016-08" db="EMBL/GenBank/DDBJ databases">
        <title>Genome sequence of Clavibacter michiganensis spp. strain CASJ009.</title>
        <authorList>
            <person name="Thapa S.P."/>
            <person name="Coaker G."/>
        </authorList>
    </citation>
    <scope>NUCLEOTIDE SEQUENCE [LARGE SCALE GENOMIC DNA]</scope>
    <source>
        <strain evidence="4">CASJ009</strain>
    </source>
</reference>
<dbReference type="Pfam" id="PF13649">
    <property type="entry name" value="Methyltransf_25"/>
    <property type="match status" value="1"/>
</dbReference>
<feature type="binding site" evidence="1">
    <location>
        <position position="12"/>
    </location>
    <ligand>
        <name>Zn(2+)</name>
        <dbReference type="ChEBI" id="CHEBI:29105"/>
    </ligand>
</feature>
<keyword evidence="4" id="KW-0808">Transferase</keyword>
<protein>
    <submittedName>
        <fullName evidence="4">23S rRNA (Guanine(748)-N(1))-methyltransferase</fullName>
    </submittedName>
</protein>
<dbReference type="Gene3D" id="3.40.50.150">
    <property type="entry name" value="Vaccinia Virus protein VP39"/>
    <property type="match status" value="1"/>
</dbReference>
<dbReference type="CDD" id="cd02440">
    <property type="entry name" value="AdoMet_MTases"/>
    <property type="match status" value="1"/>
</dbReference>
<dbReference type="InterPro" id="IPR016718">
    <property type="entry name" value="rRNA_m1G-MeTrfase_A_prd"/>
</dbReference>
<feature type="binding site" evidence="1">
    <location>
        <position position="29"/>
    </location>
    <ligand>
        <name>Zn(2+)</name>
        <dbReference type="ChEBI" id="CHEBI:29105"/>
    </ligand>
</feature>
<keyword evidence="4" id="KW-0489">Methyltransferase</keyword>
<evidence type="ECO:0000313" key="4">
    <source>
        <dbReference type="EMBL" id="OUE09344.1"/>
    </source>
</evidence>
<name>A0A251XUU8_9MICO</name>
<feature type="binding site" evidence="1">
    <location>
        <position position="15"/>
    </location>
    <ligand>
        <name>Zn(2+)</name>
        <dbReference type="ChEBI" id="CHEBI:29105"/>
    </ligand>
</feature>
<keyword evidence="1" id="KW-0479">Metal-binding</keyword>
<dbReference type="GO" id="GO:0046872">
    <property type="term" value="F:metal ion binding"/>
    <property type="evidence" value="ECO:0007669"/>
    <property type="project" value="UniProtKB-KW"/>
</dbReference>
<dbReference type="SUPFAM" id="SSF53335">
    <property type="entry name" value="S-adenosyl-L-methionine-dependent methyltransferases"/>
    <property type="match status" value="1"/>
</dbReference>